<name>A0AA50KCL4_9GAMM</name>
<evidence type="ECO:0000313" key="2">
    <source>
        <dbReference type="EMBL" id="WMB72734.1"/>
    </source>
</evidence>
<dbReference type="EMBL" id="CP132914">
    <property type="protein sequence ID" value="WMB72734.1"/>
    <property type="molecule type" value="Genomic_DNA"/>
</dbReference>
<accession>A0AA50KCL4</accession>
<dbReference type="Proteomes" id="UP001236800">
    <property type="component" value="Chromosome"/>
</dbReference>
<feature type="signal peptide" evidence="1">
    <location>
        <begin position="1"/>
        <end position="19"/>
    </location>
</feature>
<dbReference type="RefSeq" id="WP_306683623.1">
    <property type="nucleotide sequence ID" value="NZ_CP132914.1"/>
</dbReference>
<dbReference type="AlphaFoldDB" id="A0AA50KCL4"/>
<dbReference type="GeneID" id="301341591"/>
<feature type="chain" id="PRO_5041250171" evidence="1">
    <location>
        <begin position="20"/>
        <end position="132"/>
    </location>
</feature>
<sequence length="132" mass="14471">MKFSFIPLLLIISTQVCSAQEYDDEIMYDLGSKFKDLSKKVDGYVKFSPGATKENASVLEKSGVNTIIQRDFSGYVVKVDVQGSNVVMLLCENDVALIEDAGCNAELDKALWKSPKVNSCEIVLDSFSVCGL</sequence>
<reference evidence="2" key="1">
    <citation type="submission" date="2023-08" db="EMBL/GenBank/DDBJ databases">
        <title>Complete genome sequence of Shewanella oncorhynchi Z-P2, a siderophore putrebactin-producing bacterium.</title>
        <authorList>
            <person name="Zhang Y."/>
        </authorList>
    </citation>
    <scope>NUCLEOTIDE SEQUENCE</scope>
    <source>
        <strain evidence="2">Z-P2</strain>
    </source>
</reference>
<keyword evidence="1" id="KW-0732">Signal</keyword>
<proteinExistence type="predicted"/>
<gene>
    <name evidence="2" type="ORF">RA178_20375</name>
</gene>
<dbReference type="KEGG" id="sog:RA178_20375"/>
<evidence type="ECO:0000256" key="1">
    <source>
        <dbReference type="SAM" id="SignalP"/>
    </source>
</evidence>
<organism evidence="2">
    <name type="scientific">Shewanella oncorhynchi</name>
    <dbReference type="NCBI Taxonomy" id="2726434"/>
    <lineage>
        <taxon>Bacteria</taxon>
        <taxon>Pseudomonadati</taxon>
        <taxon>Pseudomonadota</taxon>
        <taxon>Gammaproteobacteria</taxon>
        <taxon>Alteromonadales</taxon>
        <taxon>Shewanellaceae</taxon>
        <taxon>Shewanella</taxon>
    </lineage>
</organism>
<protein>
    <submittedName>
        <fullName evidence="2">Uncharacterized protein</fullName>
    </submittedName>
</protein>